<organism evidence="7 8">
    <name type="scientific">Profundibacterium mesophilum KAUST100406-0324</name>
    <dbReference type="NCBI Taxonomy" id="1037889"/>
    <lineage>
        <taxon>Bacteria</taxon>
        <taxon>Pseudomonadati</taxon>
        <taxon>Pseudomonadota</taxon>
        <taxon>Alphaproteobacteria</taxon>
        <taxon>Rhodobacterales</taxon>
        <taxon>Roseobacteraceae</taxon>
        <taxon>Profundibacterium</taxon>
    </lineage>
</organism>
<proteinExistence type="predicted"/>
<keyword evidence="3 5" id="KW-1133">Transmembrane helix</keyword>
<evidence type="ECO:0000313" key="8">
    <source>
        <dbReference type="Proteomes" id="UP000698242"/>
    </source>
</evidence>
<sequence length="248" mass="25211">MQDFSQSFLSALWLILSGDGDLWAIVILSLQVSLGAVVIAAAIGMPLGAWLAVSRPPGRRAIITVLNALMGLPPVVVGLALYLLLSRAGPLGPLELLYTPTAMIAAQAVLVTPIIAALSRSALEGLWDEYAEQLTSLGQSRLGAIPTLIRDGRAALITAALAGFGRAIAEVGAVLIVGGNINHATRVMTTTIALETSKGNLDLALALGSVLILIALLVNVAVSIVGRDGASPSGPSASGTGPQMAGAR</sequence>
<dbReference type="GO" id="GO:0005886">
    <property type="term" value="C:plasma membrane"/>
    <property type="evidence" value="ECO:0007669"/>
    <property type="project" value="UniProtKB-SubCell"/>
</dbReference>
<feature type="transmembrane region" description="Helical" evidence="5">
    <location>
        <begin position="97"/>
        <end position="118"/>
    </location>
</feature>
<dbReference type="Gene3D" id="1.10.3720.10">
    <property type="entry name" value="MetI-like"/>
    <property type="match status" value="1"/>
</dbReference>
<evidence type="ECO:0000259" key="6">
    <source>
        <dbReference type="PROSITE" id="PS50928"/>
    </source>
</evidence>
<keyword evidence="4 5" id="KW-0472">Membrane</keyword>
<gene>
    <name evidence="7" type="ORF">PMES_00287</name>
</gene>
<evidence type="ECO:0000256" key="2">
    <source>
        <dbReference type="ARBA" id="ARBA00022692"/>
    </source>
</evidence>
<feature type="domain" description="ABC transmembrane type-1" evidence="6">
    <location>
        <begin position="26"/>
        <end position="222"/>
    </location>
</feature>
<keyword evidence="8" id="KW-1185">Reference proteome</keyword>
<dbReference type="PANTHER" id="PTHR43632">
    <property type="entry name" value="PERMEASE COMPONENT OF TUNGSTATE ABC TRANSPORTER"/>
    <property type="match status" value="1"/>
</dbReference>
<dbReference type="PROSITE" id="PS50928">
    <property type="entry name" value="ABC_TM1"/>
    <property type="match status" value="1"/>
</dbReference>
<reference evidence="7" key="1">
    <citation type="submission" date="2013-03" db="EMBL/GenBank/DDBJ databases">
        <title>Genome Sequence of the Profundibacterium mesophilum strain KAUST100406-0324T from Red Sea, a novel genus in the family Rhodobacteraceae.</title>
        <authorList>
            <person name="Essack M."/>
            <person name="Alam I."/>
            <person name="Lafi F."/>
            <person name="Alawi W."/>
            <person name="Kamanu F."/>
            <person name="Al-Suwailem A."/>
            <person name="Lee O.O."/>
            <person name="Xu Y."/>
            <person name="Bajic V."/>
            <person name="Qian P.-Y."/>
            <person name="Archer J."/>
        </authorList>
    </citation>
    <scope>NUCLEOTIDE SEQUENCE</scope>
    <source>
        <strain evidence="7">KAUST100406-0324</strain>
    </source>
</reference>
<dbReference type="InterPro" id="IPR049783">
    <property type="entry name" value="ABC_perm_TupB-like"/>
</dbReference>
<evidence type="ECO:0000256" key="1">
    <source>
        <dbReference type="ARBA" id="ARBA00004651"/>
    </source>
</evidence>
<dbReference type="PANTHER" id="PTHR43632:SF1">
    <property type="entry name" value="PERMEASE COMPONENT OF TUNGSTATE ABC TRANSPORTER"/>
    <property type="match status" value="1"/>
</dbReference>
<name>A0A921NSU6_9RHOB</name>
<evidence type="ECO:0000256" key="5">
    <source>
        <dbReference type="SAM" id="Phobius"/>
    </source>
</evidence>
<dbReference type="Proteomes" id="UP000698242">
    <property type="component" value="Unassembled WGS sequence"/>
</dbReference>
<dbReference type="RefSeq" id="WP_159963751.1">
    <property type="nucleotide sequence ID" value="NZ_APKE01000004.1"/>
</dbReference>
<keyword evidence="2 5" id="KW-0812">Transmembrane</keyword>
<evidence type="ECO:0000313" key="7">
    <source>
        <dbReference type="EMBL" id="KAF0677375.1"/>
    </source>
</evidence>
<feature type="transmembrane region" description="Helical" evidence="5">
    <location>
        <begin position="65"/>
        <end position="85"/>
    </location>
</feature>
<protein>
    <submittedName>
        <fullName evidence="7">Binding-protein-dependent transport system inner membrane component ABC transporter integral membran</fullName>
    </submittedName>
</protein>
<dbReference type="InterPro" id="IPR035906">
    <property type="entry name" value="MetI-like_sf"/>
</dbReference>
<dbReference type="SUPFAM" id="SSF161098">
    <property type="entry name" value="MetI-like"/>
    <property type="match status" value="1"/>
</dbReference>
<dbReference type="AlphaFoldDB" id="A0A921NSU6"/>
<accession>A0A921NSU6</accession>
<feature type="transmembrane region" description="Helical" evidence="5">
    <location>
        <begin position="203"/>
        <end position="225"/>
    </location>
</feature>
<dbReference type="CDD" id="cd06261">
    <property type="entry name" value="TM_PBP2"/>
    <property type="match status" value="1"/>
</dbReference>
<comment type="subcellular location">
    <subcellularLocation>
        <location evidence="1">Cell membrane</location>
        <topology evidence="1">Multi-pass membrane protein</topology>
    </subcellularLocation>
</comment>
<dbReference type="GO" id="GO:0055085">
    <property type="term" value="P:transmembrane transport"/>
    <property type="evidence" value="ECO:0007669"/>
    <property type="project" value="InterPro"/>
</dbReference>
<dbReference type="InterPro" id="IPR000515">
    <property type="entry name" value="MetI-like"/>
</dbReference>
<evidence type="ECO:0000256" key="4">
    <source>
        <dbReference type="ARBA" id="ARBA00023136"/>
    </source>
</evidence>
<dbReference type="EMBL" id="APKE01000004">
    <property type="protein sequence ID" value="KAF0677375.1"/>
    <property type="molecule type" value="Genomic_DNA"/>
</dbReference>
<comment type="caution">
    <text evidence="7">The sequence shown here is derived from an EMBL/GenBank/DDBJ whole genome shotgun (WGS) entry which is preliminary data.</text>
</comment>
<dbReference type="NCBIfam" id="NF038017">
    <property type="entry name" value="ABC_perm1"/>
    <property type="match status" value="1"/>
</dbReference>
<evidence type="ECO:0000256" key="3">
    <source>
        <dbReference type="ARBA" id="ARBA00022989"/>
    </source>
</evidence>
<dbReference type="OrthoDB" id="9781724at2"/>